<dbReference type="InterPro" id="IPR049219">
    <property type="entry name" value="DUF6841"/>
</dbReference>
<protein>
    <recommendedName>
        <fullName evidence="1">DUF6841 domain-containing protein</fullName>
    </recommendedName>
</protein>
<evidence type="ECO:0000313" key="2">
    <source>
        <dbReference type="EMBL" id="RNB49065.1"/>
    </source>
</evidence>
<dbReference type="EMBL" id="RHHB01000017">
    <property type="protein sequence ID" value="RNB49065.1"/>
    <property type="molecule type" value="Genomic_DNA"/>
</dbReference>
<sequence>MAITDERLAAFFATYADALRDFDAEAIARLWGLPGMIVTDEFAGALESRADMAAGLASSFPLYKLLGLASAVPELRTANDLTDRIALVGVRWSYRDEAAEEIVTTDYEYLVRDDADGLHVYVAVGIDEAEALARAAAERGVDLDLFG</sequence>
<evidence type="ECO:0000259" key="1">
    <source>
        <dbReference type="Pfam" id="PF20795"/>
    </source>
</evidence>
<name>A0A3M8AET9_9MICO</name>
<dbReference type="OrthoDB" id="5071858at2"/>
<dbReference type="Proteomes" id="UP000275048">
    <property type="component" value="Unassembled WGS sequence"/>
</dbReference>
<gene>
    <name evidence="2" type="ORF">EDM22_10255</name>
</gene>
<dbReference type="Pfam" id="PF20795">
    <property type="entry name" value="DUF6841"/>
    <property type="match status" value="1"/>
</dbReference>
<accession>A0A3M8AET9</accession>
<reference evidence="2 3" key="1">
    <citation type="submission" date="2018-10" db="EMBL/GenBank/DDBJ databases">
        <title>Isolation, diversity and antibacterial activity of antinobacteria from the wheat rhizosphere soil.</title>
        <authorList>
            <person name="Sun T."/>
        </authorList>
    </citation>
    <scope>NUCLEOTIDE SEQUENCE [LARGE SCALE GENOMIC DNA]</scope>
    <source>
        <strain evidence="2 3">SJ-23</strain>
    </source>
</reference>
<organism evidence="2 3">
    <name type="scientific">Agromyces tardus</name>
    <dbReference type="NCBI Taxonomy" id="2583849"/>
    <lineage>
        <taxon>Bacteria</taxon>
        <taxon>Bacillati</taxon>
        <taxon>Actinomycetota</taxon>
        <taxon>Actinomycetes</taxon>
        <taxon>Micrococcales</taxon>
        <taxon>Microbacteriaceae</taxon>
        <taxon>Agromyces</taxon>
    </lineage>
</organism>
<keyword evidence="3" id="KW-1185">Reference proteome</keyword>
<dbReference type="AlphaFoldDB" id="A0A3M8AET9"/>
<feature type="domain" description="DUF6841" evidence="1">
    <location>
        <begin position="11"/>
        <end position="121"/>
    </location>
</feature>
<dbReference type="RefSeq" id="WP_122936959.1">
    <property type="nucleotide sequence ID" value="NZ_JBHSNT010000055.1"/>
</dbReference>
<evidence type="ECO:0000313" key="3">
    <source>
        <dbReference type="Proteomes" id="UP000275048"/>
    </source>
</evidence>
<proteinExistence type="predicted"/>
<comment type="caution">
    <text evidence="2">The sequence shown here is derived from an EMBL/GenBank/DDBJ whole genome shotgun (WGS) entry which is preliminary data.</text>
</comment>